<dbReference type="RefSeq" id="WP_091238366.1">
    <property type="nucleotide sequence ID" value="NZ_FNAG01000001.1"/>
</dbReference>
<evidence type="ECO:0000256" key="4">
    <source>
        <dbReference type="ARBA" id="ARBA00011245"/>
    </source>
</evidence>
<feature type="binding site" evidence="15">
    <location>
        <position position="190"/>
    </location>
    <ligand>
        <name>S-adenosyl-L-methionine</name>
        <dbReference type="ChEBI" id="CHEBI:59789"/>
        <label>2</label>
    </ligand>
</feature>
<accession>A0A1G6SFW6</accession>
<comment type="cofactor">
    <cofactor evidence="14 16">
        <name>[4Fe-4S] cluster</name>
        <dbReference type="ChEBI" id="CHEBI:49883"/>
    </cofactor>
    <text evidence="14 16">Binds 1 [4Fe-4S] cluster. The cluster is coordinated with 3 cysteines and an exchangeable S-adenosyl-L-methionine.</text>
</comment>
<dbReference type="InterPro" id="IPR006638">
    <property type="entry name" value="Elp3/MiaA/NifB-like_rSAM"/>
</dbReference>
<evidence type="ECO:0000256" key="7">
    <source>
        <dbReference type="ARBA" id="ARBA00022691"/>
    </source>
</evidence>
<sequence>MPTLPPFDAELLRRYDRPGPRYTSYPTAPHFTEKFDARAYRLAARESNADPIPRSLSLYVHVPFCLSPCFYCGCNRIITRDLGRGEKYLGHVQREIGLVAPLFDRDREVVQLHLGGGTPNFLKPELMEQLILSLGREFKFSTRSDRDFSIELDPRSVDPAGIAHLAELGFNRASLGVQDFDPDVQEAVNRIQSVEDTLAVIEACRHNGFRSVNIDLIYGLPRQNLEGFARTLDTVIAVRPDRLAVYSYAHLPDLFKAQKQIKIEDLLPPEMKLRLLQLAIEKLSAAGYHYIGMDHFALPEDELARAQRAGSLQRNFMGYTTHAETDLIGLGMSAISRIGDHFAQNARELGAYVEAVEADRLPIVRGLTLDTDDVLRADLIQHLMCQGEIDKRGLEGRYGIHFDSYFEDALLQLPPLVEDGLVSLEPDFIRITPRGRLLMRVVAMCFDRYLRNPAQPVRFSKAI</sequence>
<feature type="binding site" evidence="15">
    <location>
        <position position="151"/>
    </location>
    <ligand>
        <name>S-adenosyl-L-methionine</name>
        <dbReference type="ChEBI" id="CHEBI:59789"/>
        <label>1</label>
    </ligand>
</feature>
<keyword evidence="12 14" id="KW-0627">Porphyrin biosynthesis</keyword>
<comment type="similarity">
    <text evidence="3 14">Belongs to the anaerobic coproporphyrinogen-III oxidase family.</text>
</comment>
<feature type="binding site" evidence="15">
    <location>
        <position position="59"/>
    </location>
    <ligand>
        <name>S-adenosyl-L-methionine</name>
        <dbReference type="ChEBI" id="CHEBI:59789"/>
        <label>1</label>
    </ligand>
</feature>
<dbReference type="Proteomes" id="UP000199603">
    <property type="component" value="Unassembled WGS sequence"/>
</dbReference>
<dbReference type="GO" id="GO:0006782">
    <property type="term" value="P:protoporphyrinogen IX biosynthetic process"/>
    <property type="evidence" value="ECO:0007669"/>
    <property type="project" value="UniProtKB-UniPathway"/>
</dbReference>
<comment type="subcellular location">
    <subcellularLocation>
        <location evidence="1 14">Cytoplasm</location>
    </subcellularLocation>
</comment>
<dbReference type="GO" id="GO:0046872">
    <property type="term" value="F:metal ion binding"/>
    <property type="evidence" value="ECO:0007669"/>
    <property type="project" value="UniProtKB-KW"/>
</dbReference>
<evidence type="ECO:0000256" key="6">
    <source>
        <dbReference type="ARBA" id="ARBA00022490"/>
    </source>
</evidence>
<dbReference type="EMBL" id="FNAG01000001">
    <property type="protein sequence ID" value="SDD15758.1"/>
    <property type="molecule type" value="Genomic_DNA"/>
</dbReference>
<evidence type="ECO:0000259" key="17">
    <source>
        <dbReference type="PROSITE" id="PS51918"/>
    </source>
</evidence>
<feature type="binding site" evidence="15">
    <location>
        <position position="178"/>
    </location>
    <ligand>
        <name>S-adenosyl-L-methionine</name>
        <dbReference type="ChEBI" id="CHEBI:59789"/>
        <label>2</label>
    </ligand>
</feature>
<dbReference type="GO" id="GO:0051539">
    <property type="term" value="F:4 iron, 4 sulfur cluster binding"/>
    <property type="evidence" value="ECO:0007669"/>
    <property type="project" value="UniProtKB-KW"/>
</dbReference>
<comment type="catalytic activity">
    <reaction evidence="13 14">
        <text>coproporphyrinogen III + 2 S-adenosyl-L-methionine = protoporphyrinogen IX + 2 5'-deoxyadenosine + 2 L-methionine + 2 CO2</text>
        <dbReference type="Rhea" id="RHEA:15425"/>
        <dbReference type="ChEBI" id="CHEBI:16526"/>
        <dbReference type="ChEBI" id="CHEBI:17319"/>
        <dbReference type="ChEBI" id="CHEBI:57307"/>
        <dbReference type="ChEBI" id="CHEBI:57309"/>
        <dbReference type="ChEBI" id="CHEBI:57844"/>
        <dbReference type="ChEBI" id="CHEBI:59789"/>
        <dbReference type="EC" id="1.3.98.3"/>
    </reaction>
</comment>
<keyword evidence="9 14" id="KW-0560">Oxidoreductase</keyword>
<name>A0A1G6SFW6_9GAMM</name>
<feature type="binding site" evidence="15">
    <location>
        <position position="335"/>
    </location>
    <ligand>
        <name>S-adenosyl-L-methionine</name>
        <dbReference type="ChEBI" id="CHEBI:59789"/>
        <label>1</label>
    </ligand>
</feature>
<dbReference type="AlphaFoldDB" id="A0A1G6SFW6"/>
<evidence type="ECO:0000256" key="5">
    <source>
        <dbReference type="ARBA" id="ARBA00022485"/>
    </source>
</evidence>
<feature type="domain" description="Radical SAM core" evidence="17">
    <location>
        <begin position="50"/>
        <end position="286"/>
    </location>
</feature>
<dbReference type="Pfam" id="PF04055">
    <property type="entry name" value="Radical_SAM"/>
    <property type="match status" value="1"/>
</dbReference>
<dbReference type="SUPFAM" id="SSF102114">
    <property type="entry name" value="Radical SAM enzymes"/>
    <property type="match status" value="1"/>
</dbReference>
<keyword evidence="6 14" id="KW-0963">Cytoplasm</keyword>
<keyword evidence="10 14" id="KW-0408">Iron</keyword>
<feature type="binding site" evidence="15">
    <location>
        <position position="249"/>
    </location>
    <ligand>
        <name>S-adenosyl-L-methionine</name>
        <dbReference type="ChEBI" id="CHEBI:59789"/>
        <label>2</label>
    </ligand>
</feature>
<keyword evidence="11 14" id="KW-0411">Iron-sulfur</keyword>
<dbReference type="InterPro" id="IPR007197">
    <property type="entry name" value="rSAM"/>
</dbReference>
<keyword evidence="19" id="KW-1185">Reference proteome</keyword>
<evidence type="ECO:0000256" key="2">
    <source>
        <dbReference type="ARBA" id="ARBA00004785"/>
    </source>
</evidence>
<feature type="binding site" evidence="16">
    <location>
        <position position="65"/>
    </location>
    <ligand>
        <name>[4Fe-4S] cluster</name>
        <dbReference type="ChEBI" id="CHEBI:49883"/>
        <note>4Fe-4S-S-AdoMet</note>
    </ligand>
</feature>
<dbReference type="PANTHER" id="PTHR13932">
    <property type="entry name" value="COPROPORPHYRINIGEN III OXIDASE"/>
    <property type="match status" value="1"/>
</dbReference>
<evidence type="ECO:0000256" key="11">
    <source>
        <dbReference type="ARBA" id="ARBA00023014"/>
    </source>
</evidence>
<feature type="binding site" evidence="15">
    <location>
        <begin position="117"/>
        <end position="118"/>
    </location>
    <ligand>
        <name>S-adenosyl-L-methionine</name>
        <dbReference type="ChEBI" id="CHEBI:59789"/>
        <label>2</label>
    </ligand>
</feature>
<dbReference type="STRING" id="265719.SAMN04488509_101485"/>
<feature type="binding site" evidence="16">
    <location>
        <position position="72"/>
    </location>
    <ligand>
        <name>[4Fe-4S] cluster</name>
        <dbReference type="ChEBI" id="CHEBI:49883"/>
        <note>4Fe-4S-S-AdoMet</note>
    </ligand>
</feature>
<proteinExistence type="inferred from homology"/>
<dbReference type="SFLD" id="SFLDG01065">
    <property type="entry name" value="anaerobic_coproporphyrinogen-I"/>
    <property type="match status" value="1"/>
</dbReference>
<protein>
    <recommendedName>
        <fullName evidence="14">Coproporphyrinogen-III oxidase</fullName>
        <ecNumber evidence="14">1.3.98.3</ecNumber>
    </recommendedName>
</protein>
<keyword evidence="5 14" id="KW-0004">4Fe-4S</keyword>
<dbReference type="InterPro" id="IPR004558">
    <property type="entry name" value="Coprogen_oxidase_HemN"/>
</dbReference>
<evidence type="ECO:0000256" key="16">
    <source>
        <dbReference type="PIRSR" id="PIRSR000167-2"/>
    </source>
</evidence>
<organism evidence="18 19">
    <name type="scientific">Aquimonas voraii</name>
    <dbReference type="NCBI Taxonomy" id="265719"/>
    <lineage>
        <taxon>Bacteria</taxon>
        <taxon>Pseudomonadati</taxon>
        <taxon>Pseudomonadota</taxon>
        <taxon>Gammaproteobacteria</taxon>
        <taxon>Lysobacterales</taxon>
        <taxon>Lysobacteraceae</taxon>
        <taxon>Aquimonas</taxon>
    </lineage>
</organism>
<dbReference type="FunFam" id="1.10.10.920:FF:000001">
    <property type="entry name" value="Coproporphyrinogen-III oxidase"/>
    <property type="match status" value="1"/>
</dbReference>
<dbReference type="Gene3D" id="1.10.10.920">
    <property type="match status" value="1"/>
</dbReference>
<dbReference type="CDD" id="cd01335">
    <property type="entry name" value="Radical_SAM"/>
    <property type="match status" value="1"/>
</dbReference>
<evidence type="ECO:0000313" key="19">
    <source>
        <dbReference type="Proteomes" id="UP000199603"/>
    </source>
</evidence>
<evidence type="ECO:0000256" key="3">
    <source>
        <dbReference type="ARBA" id="ARBA00005493"/>
    </source>
</evidence>
<comment type="pathway">
    <text evidence="2 14">Porphyrin-containing compound metabolism; protoporphyrin-IX biosynthesis; protoporphyrinogen-IX from coproporphyrinogen-III (AdoMet route): step 1/1.</text>
</comment>
<evidence type="ECO:0000256" key="10">
    <source>
        <dbReference type="ARBA" id="ARBA00023004"/>
    </source>
</evidence>
<dbReference type="InterPro" id="IPR058240">
    <property type="entry name" value="rSAM_sf"/>
</dbReference>
<dbReference type="PANTHER" id="PTHR13932:SF6">
    <property type="entry name" value="OXYGEN-INDEPENDENT COPROPORPHYRINOGEN III OXIDASE"/>
    <property type="match status" value="1"/>
</dbReference>
<dbReference type="InterPro" id="IPR034505">
    <property type="entry name" value="Coproporphyrinogen-III_oxidase"/>
</dbReference>
<reference evidence="18 19" key="1">
    <citation type="submission" date="2016-10" db="EMBL/GenBank/DDBJ databases">
        <authorList>
            <person name="de Groot N.N."/>
        </authorList>
    </citation>
    <scope>NUCLEOTIDE SEQUENCE [LARGE SCALE GENOMIC DNA]</scope>
    <source>
        <strain evidence="18 19">DSM 16957</strain>
    </source>
</reference>
<feature type="binding site" evidence="15">
    <location>
        <position position="116"/>
    </location>
    <ligand>
        <name>S-adenosyl-L-methionine</name>
        <dbReference type="ChEBI" id="CHEBI:59789"/>
        <label>1</label>
    </ligand>
</feature>
<dbReference type="Gene3D" id="3.30.750.200">
    <property type="match status" value="1"/>
</dbReference>
<dbReference type="NCBIfam" id="TIGR00538">
    <property type="entry name" value="hemN"/>
    <property type="match status" value="1"/>
</dbReference>
<evidence type="ECO:0000256" key="13">
    <source>
        <dbReference type="ARBA" id="ARBA00048321"/>
    </source>
</evidence>
<evidence type="ECO:0000256" key="1">
    <source>
        <dbReference type="ARBA" id="ARBA00004496"/>
    </source>
</evidence>
<evidence type="ECO:0000256" key="8">
    <source>
        <dbReference type="ARBA" id="ARBA00022723"/>
    </source>
</evidence>
<dbReference type="GO" id="GO:0004109">
    <property type="term" value="F:coproporphyrinogen oxidase activity"/>
    <property type="evidence" value="ECO:0007669"/>
    <property type="project" value="InterPro"/>
</dbReference>
<dbReference type="SFLD" id="SFLDS00029">
    <property type="entry name" value="Radical_SAM"/>
    <property type="match status" value="1"/>
</dbReference>
<gene>
    <name evidence="18" type="ORF">SAMN04488509_101485</name>
</gene>
<dbReference type="PIRSF" id="PIRSF000167">
    <property type="entry name" value="HemN"/>
    <property type="match status" value="1"/>
</dbReference>
<dbReference type="Pfam" id="PF06969">
    <property type="entry name" value="HemN_C"/>
    <property type="match status" value="1"/>
</dbReference>
<dbReference type="UniPathway" id="UPA00251">
    <property type="reaction ID" value="UER00323"/>
</dbReference>
<evidence type="ECO:0000256" key="15">
    <source>
        <dbReference type="PIRSR" id="PIRSR000167-1"/>
    </source>
</evidence>
<comment type="subunit">
    <text evidence="4">Monomer.</text>
</comment>
<dbReference type="OrthoDB" id="9808022at2"/>
<feature type="binding site" evidence="16">
    <location>
        <position position="69"/>
    </location>
    <ligand>
        <name>[4Fe-4S] cluster</name>
        <dbReference type="ChEBI" id="CHEBI:49883"/>
        <note>4Fe-4S-S-AdoMet</note>
    </ligand>
</feature>
<evidence type="ECO:0000256" key="9">
    <source>
        <dbReference type="ARBA" id="ARBA00023002"/>
    </source>
</evidence>
<keyword evidence="7 14" id="KW-0949">S-adenosyl-L-methionine</keyword>
<dbReference type="PROSITE" id="PS51918">
    <property type="entry name" value="RADICAL_SAM"/>
    <property type="match status" value="1"/>
</dbReference>
<dbReference type="InterPro" id="IPR010723">
    <property type="entry name" value="HemN_C"/>
</dbReference>
<feature type="binding site" evidence="15">
    <location>
        <position position="215"/>
    </location>
    <ligand>
        <name>S-adenosyl-L-methionine</name>
        <dbReference type="ChEBI" id="CHEBI:59789"/>
        <label>2</label>
    </ligand>
</feature>
<dbReference type="GO" id="GO:0005737">
    <property type="term" value="C:cytoplasm"/>
    <property type="evidence" value="ECO:0007669"/>
    <property type="project" value="UniProtKB-SubCell"/>
</dbReference>
<dbReference type="GO" id="GO:0051989">
    <property type="term" value="F:coproporphyrinogen dehydrogenase activity"/>
    <property type="evidence" value="ECO:0007669"/>
    <property type="project" value="UniProtKB-EC"/>
</dbReference>
<evidence type="ECO:0000313" key="18">
    <source>
        <dbReference type="EMBL" id="SDD15758.1"/>
    </source>
</evidence>
<evidence type="ECO:0000256" key="12">
    <source>
        <dbReference type="ARBA" id="ARBA00023244"/>
    </source>
</evidence>
<feature type="binding site" evidence="15">
    <location>
        <begin position="71"/>
        <end position="73"/>
    </location>
    <ligand>
        <name>S-adenosyl-L-methionine</name>
        <dbReference type="ChEBI" id="CHEBI:59789"/>
        <label>2</label>
    </ligand>
</feature>
<dbReference type="EC" id="1.3.98.3" evidence="14"/>
<keyword evidence="8 14" id="KW-0479">Metal-binding</keyword>
<dbReference type="SMART" id="SM00729">
    <property type="entry name" value="Elp3"/>
    <property type="match status" value="1"/>
</dbReference>
<evidence type="ECO:0000256" key="14">
    <source>
        <dbReference type="PIRNR" id="PIRNR000167"/>
    </source>
</evidence>